<evidence type="ECO:0000313" key="3">
    <source>
        <dbReference type="Proteomes" id="UP000054279"/>
    </source>
</evidence>
<protein>
    <submittedName>
        <fullName evidence="1">Uncharacterized protein</fullName>
    </submittedName>
</protein>
<gene>
    <name evidence="2" type="ORF">M422DRAFT_252455</name>
    <name evidence="1" type="ORF">M422DRAFT_268169</name>
</gene>
<keyword evidence="3" id="KW-1185">Reference proteome</keyword>
<name>A0A0C9UYS8_SPHS4</name>
<proteinExistence type="predicted"/>
<evidence type="ECO:0000313" key="1">
    <source>
        <dbReference type="EMBL" id="KIJ30305.1"/>
    </source>
</evidence>
<reference evidence="1 3" key="1">
    <citation type="submission" date="2014-06" db="EMBL/GenBank/DDBJ databases">
        <title>Evolutionary Origins and Diversification of the Mycorrhizal Mutualists.</title>
        <authorList>
            <consortium name="DOE Joint Genome Institute"/>
            <consortium name="Mycorrhizal Genomics Consortium"/>
            <person name="Kohler A."/>
            <person name="Kuo A."/>
            <person name="Nagy L.G."/>
            <person name="Floudas D."/>
            <person name="Copeland A."/>
            <person name="Barry K.W."/>
            <person name="Cichocki N."/>
            <person name="Veneault-Fourrey C."/>
            <person name="LaButti K."/>
            <person name="Lindquist E.A."/>
            <person name="Lipzen A."/>
            <person name="Lundell T."/>
            <person name="Morin E."/>
            <person name="Murat C."/>
            <person name="Riley R."/>
            <person name="Ohm R."/>
            <person name="Sun H."/>
            <person name="Tunlid A."/>
            <person name="Henrissat B."/>
            <person name="Grigoriev I.V."/>
            <person name="Hibbett D.S."/>
            <person name="Martin F."/>
        </authorList>
    </citation>
    <scope>NUCLEOTIDE SEQUENCE [LARGE SCALE GENOMIC DNA]</scope>
    <source>
        <strain evidence="1 3">SS14</strain>
    </source>
</reference>
<dbReference type="EMBL" id="KN837264">
    <property type="protein sequence ID" value="KIJ30305.1"/>
    <property type="molecule type" value="Genomic_DNA"/>
</dbReference>
<organism evidence="1 3">
    <name type="scientific">Sphaerobolus stellatus (strain SS14)</name>
    <dbReference type="NCBI Taxonomy" id="990650"/>
    <lineage>
        <taxon>Eukaryota</taxon>
        <taxon>Fungi</taxon>
        <taxon>Dikarya</taxon>
        <taxon>Basidiomycota</taxon>
        <taxon>Agaricomycotina</taxon>
        <taxon>Agaricomycetes</taxon>
        <taxon>Phallomycetidae</taxon>
        <taxon>Geastrales</taxon>
        <taxon>Sphaerobolaceae</taxon>
        <taxon>Sphaerobolus</taxon>
    </lineage>
</organism>
<evidence type="ECO:0000313" key="2">
    <source>
        <dbReference type="EMBL" id="KIJ43962.1"/>
    </source>
</evidence>
<accession>A0A0C9UYS8</accession>
<sequence length="101" mass="11700">MAEILDLYDIVLLLNYERFTTEPRFRHAKLHEIATGGADPKTVKVLTPIWIDCFVLKTGMVFDKRPPKTSIERDLPSNMLPDPVPAHLKIFTEKQLETIFY</sequence>
<dbReference type="AlphaFoldDB" id="A0A0C9UYS8"/>
<dbReference type="Proteomes" id="UP000054279">
    <property type="component" value="Unassembled WGS sequence"/>
</dbReference>
<dbReference type="OrthoDB" id="432970at2759"/>
<dbReference type="HOGENOM" id="CLU_2293479_0_0_1"/>
<dbReference type="EMBL" id="KN837119">
    <property type="protein sequence ID" value="KIJ43962.1"/>
    <property type="molecule type" value="Genomic_DNA"/>
</dbReference>